<dbReference type="InterPro" id="IPR007411">
    <property type="entry name" value="EpmC"/>
</dbReference>
<dbReference type="EMBL" id="AP018933">
    <property type="protein sequence ID" value="BBG29951.1"/>
    <property type="molecule type" value="Genomic_DNA"/>
</dbReference>
<dbReference type="Pfam" id="PF04315">
    <property type="entry name" value="EpmC"/>
    <property type="match status" value="1"/>
</dbReference>
<reference evidence="1 2" key="1">
    <citation type="submission" date="2018-09" db="EMBL/GenBank/DDBJ databases">
        <title>Zymobacter palmae IAM14233 (=T109) whole genome analysis.</title>
        <authorList>
            <person name="Yanase H."/>
        </authorList>
    </citation>
    <scope>NUCLEOTIDE SEQUENCE [LARGE SCALE GENOMIC DNA]</scope>
    <source>
        <strain evidence="1 2">IAM14233</strain>
    </source>
</reference>
<evidence type="ECO:0000313" key="2">
    <source>
        <dbReference type="Proteomes" id="UP000267342"/>
    </source>
</evidence>
<evidence type="ECO:0000313" key="1">
    <source>
        <dbReference type="EMBL" id="BBG29951.1"/>
    </source>
</evidence>
<name>A0A348HE99_9GAMM</name>
<proteinExistence type="predicted"/>
<dbReference type="Proteomes" id="UP000267342">
    <property type="component" value="Chromosome"/>
</dbReference>
<protein>
    <submittedName>
        <fullName evidence="1">Uncharacterized protein conserved in bacteria</fullName>
    </submittedName>
</protein>
<sequence>MTVSMPIDRPDADNPSTLIGLFNALFMPTMRTELVRGADEPLYRPADADCATHRIIFARGYFSSALHEISHWCIAGYERRQREDYGYWYIPDGRNADQQHAFEQVEVKPQAVECLLAEACGRVFHVSVDNLDGHVEVDREAFTQKVKAQAEQYRQQGLPPRAQVLFDAFKDFYINGLSLDDVAKKQLPIISTLR</sequence>
<accession>A0A348HE99</accession>
<dbReference type="AlphaFoldDB" id="A0A348HE99"/>
<organism evidence="1 2">
    <name type="scientific">Zymobacter palmae</name>
    <dbReference type="NCBI Taxonomy" id="33074"/>
    <lineage>
        <taxon>Bacteria</taxon>
        <taxon>Pseudomonadati</taxon>
        <taxon>Pseudomonadota</taxon>
        <taxon>Gammaproteobacteria</taxon>
        <taxon>Oceanospirillales</taxon>
        <taxon>Halomonadaceae</taxon>
        <taxon>Zymobacter group</taxon>
        <taxon>Zymobacter</taxon>
    </lineage>
</organism>
<gene>
    <name evidence="1" type="ORF">ZBT109_1191</name>
</gene>
<dbReference type="KEGG" id="zpl:ZBT109_1191"/>
<keyword evidence="2" id="KW-1185">Reference proteome</keyword>
<dbReference type="STRING" id="1123510.GCA_000620025_01420"/>